<keyword evidence="10" id="KW-0175">Coiled coil</keyword>
<protein>
    <recommendedName>
        <fullName evidence="9">Guanine nucleotide-binding protein subunit gamma</fullName>
    </recommendedName>
</protein>
<dbReference type="InParanoid" id="A0A4W3KCP6"/>
<keyword evidence="5 9" id="KW-0472">Membrane</keyword>
<dbReference type="SMART" id="SM01224">
    <property type="entry name" value="G_gamma"/>
    <property type="match status" value="1"/>
</dbReference>
<feature type="coiled-coil region" evidence="10">
    <location>
        <begin position="77"/>
        <end position="111"/>
    </location>
</feature>
<evidence type="ECO:0000256" key="2">
    <source>
        <dbReference type="ARBA" id="ARBA00007431"/>
    </source>
</evidence>
<dbReference type="SUPFAM" id="SSF48670">
    <property type="entry name" value="Transducin (heterotrimeric G protein), gamma chain"/>
    <property type="match status" value="1"/>
</dbReference>
<comment type="function">
    <text evidence="9">Guanine nucleotide-binding proteins (G proteins) are involved as a modulator or transducer in various transmembrane signaling systems. The beta and gamma chains are required for the GTPase activity, for replacement of GDP by GTP, and for G protein-effector interaction.</text>
</comment>
<keyword evidence="8" id="KW-0636">Prenylation</keyword>
<dbReference type="Pfam" id="PF00631">
    <property type="entry name" value="G-gamma"/>
    <property type="match status" value="1"/>
</dbReference>
<dbReference type="Proteomes" id="UP000314986">
    <property type="component" value="Unassembled WGS sequence"/>
</dbReference>
<dbReference type="AlphaFoldDB" id="A0A4W3KCP6"/>
<dbReference type="SMART" id="SM00224">
    <property type="entry name" value="GGL"/>
    <property type="match status" value="1"/>
</dbReference>
<comment type="similarity">
    <text evidence="2 9">Belongs to the G protein gamma family.</text>
</comment>
<keyword evidence="3 9" id="KW-1003">Cell membrane</keyword>
<evidence type="ECO:0000256" key="9">
    <source>
        <dbReference type="RuleBase" id="RU004973"/>
    </source>
</evidence>
<reference evidence="13" key="2">
    <citation type="journal article" date="2007" name="PLoS Biol.">
        <title>Survey sequencing and comparative analysis of the elephant shark (Callorhinchus milii) genome.</title>
        <authorList>
            <person name="Venkatesh B."/>
            <person name="Kirkness E.F."/>
            <person name="Loh Y.H."/>
            <person name="Halpern A.L."/>
            <person name="Lee A.P."/>
            <person name="Johnson J."/>
            <person name="Dandona N."/>
            <person name="Viswanathan L.D."/>
            <person name="Tay A."/>
            <person name="Venter J.C."/>
            <person name="Strausberg R.L."/>
            <person name="Brenner S."/>
        </authorList>
    </citation>
    <scope>NUCLEOTIDE SEQUENCE [LARGE SCALE GENOMIC DNA]</scope>
</reference>
<dbReference type="InterPro" id="IPR036284">
    <property type="entry name" value="GGL_sf"/>
</dbReference>
<evidence type="ECO:0000256" key="6">
    <source>
        <dbReference type="ARBA" id="ARBA00023224"/>
    </source>
</evidence>
<keyword evidence="4" id="KW-0488">Methylation</keyword>
<evidence type="ECO:0000313" key="13">
    <source>
        <dbReference type="Proteomes" id="UP000314986"/>
    </source>
</evidence>
<name>A0A4W3KCP6_CALMI</name>
<dbReference type="CDD" id="cd00068">
    <property type="entry name" value="GGL"/>
    <property type="match status" value="1"/>
</dbReference>
<dbReference type="Gene3D" id="4.10.260.10">
    <property type="entry name" value="Transducin (heterotrimeric G protein), gamma chain"/>
    <property type="match status" value="1"/>
</dbReference>
<evidence type="ECO:0000256" key="7">
    <source>
        <dbReference type="ARBA" id="ARBA00023288"/>
    </source>
</evidence>
<comment type="subcellular location">
    <subcellularLocation>
        <location evidence="1 9">Cell membrane</location>
        <topology evidence="1 9">Lipid-anchor</topology>
        <orientation evidence="1 9">Cytoplasmic side</orientation>
    </subcellularLocation>
</comment>
<dbReference type="GeneTree" id="ENSGT01100000263525"/>
<comment type="subunit">
    <text evidence="9">G proteins are composed of 3 units; alpha, beta and gamma.</text>
</comment>
<gene>
    <name evidence="12" type="primary">gngt1</name>
</gene>
<dbReference type="GO" id="GO:0005834">
    <property type="term" value="C:heterotrimeric G-protein complex"/>
    <property type="evidence" value="ECO:0007669"/>
    <property type="project" value="InterPro"/>
</dbReference>
<sequence>MFLIYINDLDVGIGSTISKFADDTKLGKIVNSEEDSCTLQMDIDRLVKWADKWPINVEKCEVMHFGRKMRRDNEEARMDELSDKDRAKLEVEQLRKEVKLERQLVSKCAEELKDYIESQTADDILVKGIAEDKNPFKEKGGCVIT</sequence>
<keyword evidence="13" id="KW-1185">Reference proteome</keyword>
<accession>A0A4W3KCP6</accession>
<proteinExistence type="inferred from homology"/>
<evidence type="ECO:0000256" key="10">
    <source>
        <dbReference type="SAM" id="Coils"/>
    </source>
</evidence>
<evidence type="ECO:0000256" key="3">
    <source>
        <dbReference type="ARBA" id="ARBA00022475"/>
    </source>
</evidence>
<dbReference type="InterPro" id="IPR015898">
    <property type="entry name" value="G-protein_gamma-like_dom"/>
</dbReference>
<feature type="domain" description="G protein gamma" evidence="11">
    <location>
        <begin position="77"/>
        <end position="145"/>
    </location>
</feature>
<dbReference type="PRINTS" id="PR00321">
    <property type="entry name" value="GPROTEING"/>
</dbReference>
<dbReference type="STRING" id="7868.ENSCMIP00000043140"/>
<dbReference type="FunFam" id="4.10.260.10:FF:000001">
    <property type="entry name" value="Guanine nucleotide-binding protein subunit gamma"/>
    <property type="match status" value="1"/>
</dbReference>
<evidence type="ECO:0000256" key="1">
    <source>
        <dbReference type="ARBA" id="ARBA00004342"/>
    </source>
</evidence>
<dbReference type="GO" id="GO:0007186">
    <property type="term" value="P:G protein-coupled receptor signaling pathway"/>
    <property type="evidence" value="ECO:0007669"/>
    <property type="project" value="InterPro"/>
</dbReference>
<keyword evidence="6 9" id="KW-0807">Transducer</keyword>
<dbReference type="PANTHER" id="PTHR13809">
    <property type="entry name" value="GUANINE NUCLEOTIDE-BINDING PROTEIN GAMMA SUBUNIT"/>
    <property type="match status" value="1"/>
</dbReference>
<dbReference type="GO" id="GO:0031681">
    <property type="term" value="F:G-protein beta-subunit binding"/>
    <property type="evidence" value="ECO:0007669"/>
    <property type="project" value="InterPro"/>
</dbReference>
<reference evidence="13" key="3">
    <citation type="journal article" date="2014" name="Nature">
        <title>Elephant shark genome provides unique insights into gnathostome evolution.</title>
        <authorList>
            <consortium name="International Elephant Shark Genome Sequencing Consortium"/>
            <person name="Venkatesh B."/>
            <person name="Lee A.P."/>
            <person name="Ravi V."/>
            <person name="Maurya A.K."/>
            <person name="Lian M.M."/>
            <person name="Swann J.B."/>
            <person name="Ohta Y."/>
            <person name="Flajnik M.F."/>
            <person name="Sutoh Y."/>
            <person name="Kasahara M."/>
            <person name="Hoon S."/>
            <person name="Gangu V."/>
            <person name="Roy S.W."/>
            <person name="Irimia M."/>
            <person name="Korzh V."/>
            <person name="Kondrychyn I."/>
            <person name="Lim Z.W."/>
            <person name="Tay B.H."/>
            <person name="Tohari S."/>
            <person name="Kong K.W."/>
            <person name="Ho S."/>
            <person name="Lorente-Galdos B."/>
            <person name="Quilez J."/>
            <person name="Marques-Bonet T."/>
            <person name="Raney B.J."/>
            <person name="Ingham P.W."/>
            <person name="Tay A."/>
            <person name="Hillier L.W."/>
            <person name="Minx P."/>
            <person name="Boehm T."/>
            <person name="Wilson R.K."/>
            <person name="Brenner S."/>
            <person name="Warren W.C."/>
        </authorList>
    </citation>
    <scope>NUCLEOTIDE SEQUENCE [LARGE SCALE GENOMIC DNA]</scope>
</reference>
<evidence type="ECO:0000256" key="4">
    <source>
        <dbReference type="ARBA" id="ARBA00022481"/>
    </source>
</evidence>
<dbReference type="Ensembl" id="ENSCMIT00000043762.1">
    <property type="protein sequence ID" value="ENSCMIP00000043140.1"/>
    <property type="gene ID" value="ENSCMIG00000017900.1"/>
</dbReference>
<reference evidence="13" key="1">
    <citation type="journal article" date="2006" name="Science">
        <title>Ancient noncoding elements conserved in the human genome.</title>
        <authorList>
            <person name="Venkatesh B."/>
            <person name="Kirkness E.F."/>
            <person name="Loh Y.H."/>
            <person name="Halpern A.L."/>
            <person name="Lee A.P."/>
            <person name="Johnson J."/>
            <person name="Dandona N."/>
            <person name="Viswanathan L.D."/>
            <person name="Tay A."/>
            <person name="Venter J.C."/>
            <person name="Strausberg R.L."/>
            <person name="Brenner S."/>
        </authorList>
    </citation>
    <scope>NUCLEOTIDE SEQUENCE [LARGE SCALE GENOMIC DNA]</scope>
</reference>
<dbReference type="InterPro" id="IPR001770">
    <property type="entry name" value="G-protein_gamma"/>
</dbReference>
<organism evidence="12 13">
    <name type="scientific">Callorhinchus milii</name>
    <name type="common">Ghost shark</name>
    <dbReference type="NCBI Taxonomy" id="7868"/>
    <lineage>
        <taxon>Eukaryota</taxon>
        <taxon>Metazoa</taxon>
        <taxon>Chordata</taxon>
        <taxon>Craniata</taxon>
        <taxon>Vertebrata</taxon>
        <taxon>Chondrichthyes</taxon>
        <taxon>Holocephali</taxon>
        <taxon>Chimaeriformes</taxon>
        <taxon>Callorhinchidae</taxon>
        <taxon>Callorhinchus</taxon>
    </lineage>
</organism>
<dbReference type="PROSITE" id="PS50058">
    <property type="entry name" value="G_PROTEIN_GAMMA"/>
    <property type="match status" value="1"/>
</dbReference>
<keyword evidence="7 9" id="KW-0449">Lipoprotein</keyword>
<evidence type="ECO:0000313" key="12">
    <source>
        <dbReference type="Ensembl" id="ENSCMIP00000043140.1"/>
    </source>
</evidence>
<evidence type="ECO:0000256" key="8">
    <source>
        <dbReference type="ARBA" id="ARBA00023289"/>
    </source>
</evidence>
<evidence type="ECO:0000256" key="5">
    <source>
        <dbReference type="ARBA" id="ARBA00023136"/>
    </source>
</evidence>
<evidence type="ECO:0000259" key="11">
    <source>
        <dbReference type="PROSITE" id="PS50058"/>
    </source>
</evidence>
<reference evidence="12" key="5">
    <citation type="submission" date="2025-09" db="UniProtKB">
        <authorList>
            <consortium name="Ensembl"/>
        </authorList>
    </citation>
    <scope>IDENTIFICATION</scope>
</reference>
<reference evidence="12" key="4">
    <citation type="submission" date="2025-08" db="UniProtKB">
        <authorList>
            <consortium name="Ensembl"/>
        </authorList>
    </citation>
    <scope>IDENTIFICATION</scope>
</reference>